<evidence type="ECO:0000313" key="1">
    <source>
        <dbReference type="EMBL" id="CAD8469817.1"/>
    </source>
</evidence>
<name>A0A7S0E0G9_9CRYP</name>
<dbReference type="EMBL" id="HBEO01003728">
    <property type="protein sequence ID" value="CAD8469817.1"/>
    <property type="molecule type" value="Transcribed_RNA"/>
</dbReference>
<proteinExistence type="predicted"/>
<sequence>MANVIAEHQTMLELGVEQYIDEIANENAVRKGRIVIEPRDPYFITSIDGPGTAMLSRSSSRITGRMLRTMDWPNAGAKLHDAAKVVEKTSTRIFLCLPRPVGSEDIIVCVQRCQNCPYSCIEIILYPTDRCNILSLAKARQQYEKIREMSQMADGRNSPEKDLEISETEMRGSFDYSPSMINYDRAMLPQAMEVEQRKG</sequence>
<organism evidence="1">
    <name type="scientific">Hanusia phi</name>
    <dbReference type="NCBI Taxonomy" id="3032"/>
    <lineage>
        <taxon>Eukaryota</taxon>
        <taxon>Cryptophyceae</taxon>
        <taxon>Pyrenomonadales</taxon>
        <taxon>Geminigeraceae</taxon>
        <taxon>Hanusia</taxon>
    </lineage>
</organism>
<dbReference type="AlphaFoldDB" id="A0A7S0E0G9"/>
<gene>
    <name evidence="1" type="ORF">HPHI1048_LOCUS2659</name>
</gene>
<accession>A0A7S0E0G9</accession>
<reference evidence="1" key="1">
    <citation type="submission" date="2021-01" db="EMBL/GenBank/DDBJ databases">
        <authorList>
            <person name="Corre E."/>
            <person name="Pelletier E."/>
            <person name="Niang G."/>
            <person name="Scheremetjew M."/>
            <person name="Finn R."/>
            <person name="Kale V."/>
            <person name="Holt S."/>
            <person name="Cochrane G."/>
            <person name="Meng A."/>
            <person name="Brown T."/>
            <person name="Cohen L."/>
        </authorList>
    </citation>
    <scope>NUCLEOTIDE SEQUENCE</scope>
    <source>
        <strain evidence="1">CCMP325</strain>
    </source>
</reference>
<protein>
    <submittedName>
        <fullName evidence="1">Uncharacterized protein</fullName>
    </submittedName>
</protein>